<gene>
    <name evidence="6" type="ORF">GL263_02190</name>
</gene>
<evidence type="ECO:0000259" key="4">
    <source>
        <dbReference type="Pfam" id="PF01648"/>
    </source>
</evidence>
<proteinExistence type="inferred from homology"/>
<keyword evidence="7" id="KW-1185">Reference proteome</keyword>
<organism evidence="6 7">
    <name type="scientific">Streptomyces durbertensis</name>
    <dbReference type="NCBI Taxonomy" id="2448886"/>
    <lineage>
        <taxon>Bacteria</taxon>
        <taxon>Bacillati</taxon>
        <taxon>Actinomycetota</taxon>
        <taxon>Actinomycetes</taxon>
        <taxon>Kitasatosporales</taxon>
        <taxon>Streptomycetaceae</taxon>
        <taxon>Streptomyces</taxon>
    </lineage>
</organism>
<dbReference type="InterPro" id="IPR008278">
    <property type="entry name" value="4-PPantetheinyl_Trfase_dom"/>
</dbReference>
<dbReference type="PANTHER" id="PTHR12215">
    <property type="entry name" value="PHOSPHOPANTETHEINE TRANSFERASE"/>
    <property type="match status" value="1"/>
</dbReference>
<dbReference type="Pfam" id="PF22624">
    <property type="entry name" value="AASDHPPT_N"/>
    <property type="match status" value="1"/>
</dbReference>
<dbReference type="Proteomes" id="UP000766698">
    <property type="component" value="Unassembled WGS sequence"/>
</dbReference>
<dbReference type="EMBL" id="WMLF01000016">
    <property type="protein sequence ID" value="MBB1242389.1"/>
    <property type="molecule type" value="Genomic_DNA"/>
</dbReference>
<dbReference type="SUPFAM" id="SSF56214">
    <property type="entry name" value="4'-phosphopantetheinyl transferase"/>
    <property type="match status" value="2"/>
</dbReference>
<evidence type="ECO:0000256" key="1">
    <source>
        <dbReference type="ARBA" id="ARBA00010990"/>
    </source>
</evidence>
<dbReference type="InterPro" id="IPR037143">
    <property type="entry name" value="4-PPantetheinyl_Trfase_dom_sf"/>
</dbReference>
<comment type="caution">
    <text evidence="6">The sequence shown here is derived from an EMBL/GenBank/DDBJ whole genome shotgun (WGS) entry which is preliminary data.</text>
</comment>
<feature type="compositionally biased region" description="Gly residues" evidence="3">
    <location>
        <begin position="263"/>
        <end position="272"/>
    </location>
</feature>
<evidence type="ECO:0000259" key="5">
    <source>
        <dbReference type="Pfam" id="PF22624"/>
    </source>
</evidence>
<feature type="region of interest" description="Disordered" evidence="3">
    <location>
        <begin position="238"/>
        <end position="291"/>
    </location>
</feature>
<keyword evidence="2 6" id="KW-0808">Transferase</keyword>
<evidence type="ECO:0000313" key="6">
    <source>
        <dbReference type="EMBL" id="MBB1242389.1"/>
    </source>
</evidence>
<evidence type="ECO:0000256" key="3">
    <source>
        <dbReference type="SAM" id="MobiDB-lite"/>
    </source>
</evidence>
<comment type="similarity">
    <text evidence="1">Belongs to the P-Pant transferase superfamily. Gsp/Sfp/HetI/AcpT family.</text>
</comment>
<dbReference type="PANTHER" id="PTHR12215:SF10">
    <property type="entry name" value="L-AMINOADIPATE-SEMIALDEHYDE DEHYDROGENASE-PHOSPHOPANTETHEINYL TRANSFERASE"/>
    <property type="match status" value="1"/>
</dbReference>
<protein>
    <submittedName>
        <fullName evidence="6">4'-phosphopantetheinyl transferase superfamily protein</fullName>
    </submittedName>
</protein>
<dbReference type="GO" id="GO:0016740">
    <property type="term" value="F:transferase activity"/>
    <property type="evidence" value="ECO:0007669"/>
    <property type="project" value="UniProtKB-KW"/>
</dbReference>
<reference evidence="7" key="1">
    <citation type="journal article" date="2020" name="Syst. Appl. Microbiol.">
        <title>Streptomyces alkaliterrae sp. nov., isolated from an alkaline soil, and emended descriptions of Streptomyces alkaliphilus, Streptomyces calidiresistens and Streptomyces durbertensis.</title>
        <authorList>
            <person name="Swiecimska M."/>
            <person name="Golinska P."/>
            <person name="Nouioui I."/>
            <person name="Wypij M."/>
            <person name="Rai M."/>
            <person name="Sangal V."/>
            <person name="Goodfellow M."/>
        </authorList>
    </citation>
    <scope>NUCLEOTIDE SEQUENCE [LARGE SCALE GENOMIC DNA]</scope>
    <source>
        <strain evidence="7">DSM 104538</strain>
    </source>
</reference>
<dbReference type="Pfam" id="PF01648">
    <property type="entry name" value="ACPS"/>
    <property type="match status" value="1"/>
</dbReference>
<dbReference type="Gene3D" id="3.90.470.20">
    <property type="entry name" value="4'-phosphopantetheinyl transferase domain"/>
    <property type="match status" value="2"/>
</dbReference>
<dbReference type="InterPro" id="IPR050559">
    <property type="entry name" value="P-Pant_transferase_sf"/>
</dbReference>
<name>A0ABR6EAM8_9ACTN</name>
<feature type="domain" description="4'-phosphopantetheinyl transferase" evidence="4">
    <location>
        <begin position="98"/>
        <end position="197"/>
    </location>
</feature>
<evidence type="ECO:0000256" key="2">
    <source>
        <dbReference type="ARBA" id="ARBA00022679"/>
    </source>
</evidence>
<feature type="domain" description="4'-phosphopantetheinyl transferase N-terminal" evidence="5">
    <location>
        <begin position="9"/>
        <end position="92"/>
    </location>
</feature>
<dbReference type="InterPro" id="IPR055066">
    <property type="entry name" value="AASDHPPT_N"/>
</dbReference>
<sequence length="291" mass="31338">MATTLGEQWLDEKERETADRFVFDRDRRQYLVAHTLVRRLLTLETGVPEAAVEFWRSSRGRPFVRPTGGEPVSGRAGLDFNLSHSHGYNAVALTRGRRVGVDVERLDRIEERTLAGIAESFAPGERRWLTGLPKGRAYARAVLRLWTLKEAYAKARGLGLALPFESFGFVLRERSGVAAFEAPGDRAAARWCFVELEPAPEVLVALAIEVGEGDGHASATDGPVVRLHTGFPWRPSAPREVVEAGSPTPLLSPGTLSWESGAASGGASGGSSSGDVSGPPRLCLPAGRTSV</sequence>
<evidence type="ECO:0000313" key="7">
    <source>
        <dbReference type="Proteomes" id="UP000766698"/>
    </source>
</evidence>
<accession>A0ABR6EAM8</accession>